<comment type="caution">
    <text evidence="1">The sequence shown here is derived from an EMBL/GenBank/DDBJ whole genome shotgun (WGS) entry which is preliminary data.</text>
</comment>
<protein>
    <submittedName>
        <fullName evidence="1">DUF2989 domain-containing protein</fullName>
    </submittedName>
</protein>
<dbReference type="EMBL" id="PYMJ01000002">
    <property type="protein sequence ID" value="PSU51005.1"/>
    <property type="molecule type" value="Genomic_DNA"/>
</dbReference>
<name>A0A2T3JPN0_9GAMM</name>
<sequence>MHSRFIKLALLASLTTLLSGCYERHRTTDSLCKSYPALCAELNVNDGQCRIQRTNLIWQRFDVQKNPTDAEKFKELQFTYDYQKCLEYAARIEPTELKERKTIRMNALIHSYDAIKRLNLELSTSPDPDIIYYRWSQGDQNALRQFLLLEGTPKLETPALQLALATYYTYKDKEKTLALLKHALELYKKGDKIQPEIIQSLATISHQKGLTQNAYIWATVGANFNLPVANKEKLAALYPMVDSKRETLDNSANKITNALKKGKFTADMMK</sequence>
<dbReference type="RefSeq" id="WP_107241399.1">
    <property type="nucleotide sequence ID" value="NZ_PYMJ01000002.1"/>
</dbReference>
<accession>A0A2T3JPN0</accession>
<dbReference type="Pfam" id="PF11207">
    <property type="entry name" value="DUF2989"/>
    <property type="match status" value="1"/>
</dbReference>
<dbReference type="OrthoDB" id="5900133at2"/>
<dbReference type="Proteomes" id="UP000240987">
    <property type="component" value="Unassembled WGS sequence"/>
</dbReference>
<dbReference type="PROSITE" id="PS51257">
    <property type="entry name" value="PROKAR_LIPOPROTEIN"/>
    <property type="match status" value="1"/>
</dbReference>
<gene>
    <name evidence="1" type="ORF">C9J12_03315</name>
</gene>
<proteinExistence type="predicted"/>
<dbReference type="AlphaFoldDB" id="A0A2T3JPN0"/>
<keyword evidence="2" id="KW-1185">Reference proteome</keyword>
<evidence type="ECO:0000313" key="2">
    <source>
        <dbReference type="Proteomes" id="UP000240987"/>
    </source>
</evidence>
<dbReference type="InterPro" id="IPR021372">
    <property type="entry name" value="DUF2989"/>
</dbReference>
<reference evidence="1 2" key="1">
    <citation type="submission" date="2018-01" db="EMBL/GenBank/DDBJ databases">
        <title>Whole genome sequencing of Histamine producing bacteria.</title>
        <authorList>
            <person name="Butler K."/>
        </authorList>
    </citation>
    <scope>NUCLEOTIDE SEQUENCE [LARGE SCALE GENOMIC DNA]</scope>
    <source>
        <strain evidence="1 2">JCM 12947</strain>
    </source>
</reference>
<organism evidence="1 2">
    <name type="scientific">Photobacterium frigidiphilum</name>
    <dbReference type="NCBI Taxonomy" id="264736"/>
    <lineage>
        <taxon>Bacteria</taxon>
        <taxon>Pseudomonadati</taxon>
        <taxon>Pseudomonadota</taxon>
        <taxon>Gammaproteobacteria</taxon>
        <taxon>Vibrionales</taxon>
        <taxon>Vibrionaceae</taxon>
        <taxon>Photobacterium</taxon>
    </lineage>
</organism>
<evidence type="ECO:0000313" key="1">
    <source>
        <dbReference type="EMBL" id="PSU51005.1"/>
    </source>
</evidence>